<evidence type="ECO:0000313" key="3">
    <source>
        <dbReference type="Proteomes" id="UP000010729"/>
    </source>
</evidence>
<dbReference type="CDD" id="cd02208">
    <property type="entry name" value="cupin_RmlC-like"/>
    <property type="match status" value="1"/>
</dbReference>
<dbReference type="InterPro" id="IPR013096">
    <property type="entry name" value="Cupin_2"/>
</dbReference>
<dbReference type="InterPro" id="IPR014710">
    <property type="entry name" value="RmlC-like_jellyroll"/>
</dbReference>
<comment type="caution">
    <text evidence="2">The sequence shown here is derived from an EMBL/GenBank/DDBJ whole genome shotgun (WGS) entry which is preliminary data.</text>
</comment>
<dbReference type="SUPFAM" id="SSF51182">
    <property type="entry name" value="RmlC-like cupins"/>
    <property type="match status" value="1"/>
</dbReference>
<dbReference type="PANTHER" id="PTHR36440:SF1">
    <property type="entry name" value="PUTATIVE (AFU_ORTHOLOGUE AFUA_8G07350)-RELATED"/>
    <property type="match status" value="1"/>
</dbReference>
<dbReference type="PANTHER" id="PTHR36440">
    <property type="entry name" value="PUTATIVE (AFU_ORTHOLOGUE AFUA_8G07350)-RELATED"/>
    <property type="match status" value="1"/>
</dbReference>
<organism evidence="2 3">
    <name type="scientific">Arthrobacter crystallopoietes BAB-32</name>
    <dbReference type="NCBI Taxonomy" id="1246476"/>
    <lineage>
        <taxon>Bacteria</taxon>
        <taxon>Bacillati</taxon>
        <taxon>Actinomycetota</taxon>
        <taxon>Actinomycetes</taxon>
        <taxon>Micrococcales</taxon>
        <taxon>Micrococcaceae</taxon>
        <taxon>Crystallibacter</taxon>
    </lineage>
</organism>
<dbReference type="OrthoDB" id="9791637at2"/>
<dbReference type="EMBL" id="ANPE02000070">
    <property type="protein sequence ID" value="EMY35536.1"/>
    <property type="molecule type" value="Genomic_DNA"/>
</dbReference>
<name>N1UYR4_9MICC</name>
<dbReference type="Proteomes" id="UP000010729">
    <property type="component" value="Unassembled WGS sequence"/>
</dbReference>
<keyword evidence="3" id="KW-1185">Reference proteome</keyword>
<dbReference type="RefSeq" id="WP_005267402.1">
    <property type="nucleotide sequence ID" value="NZ_ANPE02000070.1"/>
</dbReference>
<dbReference type="Pfam" id="PF07883">
    <property type="entry name" value="Cupin_2"/>
    <property type="match status" value="1"/>
</dbReference>
<dbReference type="InterPro" id="IPR053146">
    <property type="entry name" value="QDO-like"/>
</dbReference>
<dbReference type="AlphaFoldDB" id="N1UYR4"/>
<evidence type="ECO:0000259" key="1">
    <source>
        <dbReference type="Pfam" id="PF07883"/>
    </source>
</evidence>
<gene>
    <name evidence="2" type="ORF">D477_003798</name>
</gene>
<sequence length="130" mass="14304">MSNQPPENARAAQVIPWKRLEAYTPPRHTGTVNHRLLDGSVTEEEFNIVHGAIEFGGEAEAHFHNRSVQFLHLLSGSCRVTLDDNTEELTAGDSLYIPAGIRHRVEVTSPEGITLINVYHPALAADDILA</sequence>
<dbReference type="InterPro" id="IPR011051">
    <property type="entry name" value="RmlC_Cupin_sf"/>
</dbReference>
<reference evidence="2 3" key="1">
    <citation type="journal article" date="2013" name="Genome Announc.">
        <title>Draft Genome Sequence of Arthrobacter crystallopoietes Strain BAB-32, Revealing Genes for Bioremediation.</title>
        <authorList>
            <person name="Joshi M.N."/>
            <person name="Pandit A.S."/>
            <person name="Sharma A."/>
            <person name="Pandya R.V."/>
            <person name="Desai S.M."/>
            <person name="Saxena A.K."/>
            <person name="Bagatharia S.B."/>
        </authorList>
    </citation>
    <scope>NUCLEOTIDE SEQUENCE [LARGE SCALE GENOMIC DNA]</scope>
    <source>
        <strain evidence="2 3">BAB-32</strain>
    </source>
</reference>
<evidence type="ECO:0000313" key="2">
    <source>
        <dbReference type="EMBL" id="EMY35536.1"/>
    </source>
</evidence>
<protein>
    <recommendedName>
        <fullName evidence="1">Cupin type-2 domain-containing protein</fullName>
    </recommendedName>
</protein>
<proteinExistence type="predicted"/>
<accession>N1UYR4</accession>
<feature type="domain" description="Cupin type-2" evidence="1">
    <location>
        <begin position="53"/>
        <end position="119"/>
    </location>
</feature>
<dbReference type="Gene3D" id="2.60.120.10">
    <property type="entry name" value="Jelly Rolls"/>
    <property type="match status" value="1"/>
</dbReference>